<accession>C3Z261</accession>
<dbReference type="InterPro" id="IPR000182">
    <property type="entry name" value="GNAT_dom"/>
</dbReference>
<dbReference type="InterPro" id="IPR041496">
    <property type="entry name" value="YitH/HolE_GNAT"/>
</dbReference>
<dbReference type="InterPro" id="IPR013320">
    <property type="entry name" value="ConA-like_dom_sf"/>
</dbReference>
<dbReference type="InterPro" id="IPR016181">
    <property type="entry name" value="Acyl_CoA_acyltransferase"/>
</dbReference>
<dbReference type="Pfam" id="PF01822">
    <property type="entry name" value="WSC"/>
    <property type="match status" value="1"/>
</dbReference>
<evidence type="ECO:0000259" key="2">
    <source>
        <dbReference type="PROSITE" id="PS51186"/>
    </source>
</evidence>
<comment type="similarity">
    <text evidence="1">Belongs to the glycosyl hydrolase 16 family.</text>
</comment>
<dbReference type="GO" id="GO:0004553">
    <property type="term" value="F:hydrolase activity, hydrolyzing O-glycosyl compounds"/>
    <property type="evidence" value="ECO:0007669"/>
    <property type="project" value="InterPro"/>
</dbReference>
<dbReference type="PROSITE" id="PS51212">
    <property type="entry name" value="WSC"/>
    <property type="match status" value="1"/>
</dbReference>
<sequence length="786" mass="86815">MEDGARGNDGQSLKGTDKTENFRVRLMTAPSEFSLLFEWAIAEGWRPGVYDAESYYKQDPTGHYLAELDGVPIGGLGTVKFGEDLASITQYIVKPPFRGKGYGYRMWQEVMKEIGDRNLLLESAPAQRSNYEKSGFKSSWQTIRYRGVGRTDDDHAVNNAEDRVTLVSVDKVNFDDFCAFDQKVSGVSRPTLLKSWINQPGSINLVAVDSIEGIGQKREYRIAGYGCSRLCYEGYQSTSFSRKIAPIFAESSAVGLQLFNALVATVPPEIPFYIDVIDVNENAMQILQGQIQGRTQGPALGLSKGLVCSCGHSYGKHGAAPESDCYYGCSGGSGGKCGGDYRNTVWDIASGGTGGTTGDNLELVFEDNFDTFDTSKWRAEITAGGGGNEEFQYYMSHPDNLYVQNGNLYLKPTLAAEHYGEEFLTSGYIDFWHGYNYIGCFNDGGDQDLTGSLLSASDMNPGKCVTHCANEGYEYFGLKGTECRCDNSYGSFGRGHGCHISCPGDSGKECGGNGVTSVYGQTYGDCTQDFPQGRACFLQGSSNAPLPPIQSARVTTADSFTFKYGKVEVWAKVPTGDWIWPAIWLLPRDNVYGGWPASGEIDIMESRGNRNLYGSWGGSIGVDDMGSTLHWGPRWPYNGYHLTTNSKHAKFGTYGSDFHKWVLTWTDTYLRVEVDDEEVLLVSPPTGFWDYGNFGLPSNENPWAGGNKMTPFDQEFYLIFNVAVGGTNSYFPDNANNQPYPKPWSNGNSREGAMRDFWNAKNQWYPTWNGDDVAMQIQSVKVWKFV</sequence>
<dbReference type="InParanoid" id="C3Z261"/>
<feature type="domain" description="N-acetyltransferase" evidence="2">
    <location>
        <begin position="22"/>
        <end position="164"/>
    </location>
</feature>
<evidence type="ECO:0000313" key="5">
    <source>
        <dbReference type="EMBL" id="EEN53112.1"/>
    </source>
</evidence>
<dbReference type="FunFam" id="2.60.120.200:FF:000338">
    <property type="entry name" value="uncharacterized protein LOC100181198 isoform X2"/>
    <property type="match status" value="1"/>
</dbReference>
<evidence type="ECO:0000256" key="1">
    <source>
        <dbReference type="ARBA" id="ARBA00006865"/>
    </source>
</evidence>
<dbReference type="SMART" id="SM00321">
    <property type="entry name" value="WSC"/>
    <property type="match status" value="1"/>
</dbReference>
<evidence type="ECO:0000259" key="4">
    <source>
        <dbReference type="PROSITE" id="PS51762"/>
    </source>
</evidence>
<dbReference type="Pfam" id="PF00583">
    <property type="entry name" value="Acetyltransf_1"/>
    <property type="match status" value="1"/>
</dbReference>
<dbReference type="PANTHER" id="PTHR10963:SF55">
    <property type="entry name" value="GLYCOSIDE HYDROLASE FAMILY 16 PROTEIN"/>
    <property type="match status" value="1"/>
</dbReference>
<dbReference type="CDD" id="cd08024">
    <property type="entry name" value="GH16_CCF"/>
    <property type="match status" value="1"/>
</dbReference>
<protein>
    <recommendedName>
        <fullName evidence="6">GH16 domain-containing protein</fullName>
    </recommendedName>
</protein>
<feature type="domain" description="GH16" evidence="4">
    <location>
        <begin position="430"/>
        <end position="786"/>
    </location>
</feature>
<dbReference type="GO" id="GO:0016747">
    <property type="term" value="F:acyltransferase activity, transferring groups other than amino-acyl groups"/>
    <property type="evidence" value="ECO:0007669"/>
    <property type="project" value="InterPro"/>
</dbReference>
<dbReference type="EMBL" id="GG666574">
    <property type="protein sequence ID" value="EEN53112.1"/>
    <property type="molecule type" value="Genomic_DNA"/>
</dbReference>
<organism>
    <name type="scientific">Branchiostoma floridae</name>
    <name type="common">Florida lancelet</name>
    <name type="synonym">Amphioxus</name>
    <dbReference type="NCBI Taxonomy" id="7739"/>
    <lineage>
        <taxon>Eukaryota</taxon>
        <taxon>Metazoa</taxon>
        <taxon>Chordata</taxon>
        <taxon>Cephalochordata</taxon>
        <taxon>Leptocardii</taxon>
        <taxon>Amphioxiformes</taxon>
        <taxon>Branchiostomatidae</taxon>
        <taxon>Branchiostoma</taxon>
    </lineage>
</organism>
<proteinExistence type="inferred from homology"/>
<dbReference type="Pfam" id="PF00722">
    <property type="entry name" value="Glyco_hydro_16"/>
    <property type="match status" value="1"/>
</dbReference>
<gene>
    <name evidence="5" type="ORF">BRAFLDRAFT_121314</name>
</gene>
<dbReference type="AlphaFoldDB" id="C3Z261"/>
<dbReference type="Pfam" id="PF18014">
    <property type="entry name" value="Acetyltransf_18"/>
    <property type="match status" value="1"/>
</dbReference>
<reference evidence="5" key="1">
    <citation type="journal article" date="2008" name="Nature">
        <title>The amphioxus genome and the evolution of the chordate karyotype.</title>
        <authorList>
            <consortium name="US DOE Joint Genome Institute (JGI-PGF)"/>
            <person name="Putnam N.H."/>
            <person name="Butts T."/>
            <person name="Ferrier D.E.K."/>
            <person name="Furlong R.F."/>
            <person name="Hellsten U."/>
            <person name="Kawashima T."/>
            <person name="Robinson-Rechavi M."/>
            <person name="Shoguchi E."/>
            <person name="Terry A."/>
            <person name="Yu J.-K."/>
            <person name="Benito-Gutierrez E.L."/>
            <person name="Dubchak I."/>
            <person name="Garcia-Fernandez J."/>
            <person name="Gibson-Brown J.J."/>
            <person name="Grigoriev I.V."/>
            <person name="Horton A.C."/>
            <person name="de Jong P.J."/>
            <person name="Jurka J."/>
            <person name="Kapitonov V.V."/>
            <person name="Kohara Y."/>
            <person name="Kuroki Y."/>
            <person name="Lindquist E."/>
            <person name="Lucas S."/>
            <person name="Osoegawa K."/>
            <person name="Pennacchio L.A."/>
            <person name="Salamov A.A."/>
            <person name="Satou Y."/>
            <person name="Sauka-Spengler T."/>
            <person name="Schmutz J."/>
            <person name="Shin-I T."/>
            <person name="Toyoda A."/>
            <person name="Bronner-Fraser M."/>
            <person name="Fujiyama A."/>
            <person name="Holland L.Z."/>
            <person name="Holland P.W.H."/>
            <person name="Satoh N."/>
            <person name="Rokhsar D.S."/>
        </authorList>
    </citation>
    <scope>NUCLEOTIDE SEQUENCE [LARGE SCALE GENOMIC DNA]</scope>
    <source>
        <strain evidence="5">S238N-H82</strain>
        <tissue evidence="5">Testes</tissue>
    </source>
</reference>
<dbReference type="SUPFAM" id="SSF55729">
    <property type="entry name" value="Acyl-CoA N-acyltransferases (Nat)"/>
    <property type="match status" value="1"/>
</dbReference>
<dbReference type="InterPro" id="IPR050546">
    <property type="entry name" value="Glycosyl_Hydrlase_16"/>
</dbReference>
<dbReference type="PROSITE" id="PS51762">
    <property type="entry name" value="GH16_2"/>
    <property type="match status" value="1"/>
</dbReference>
<dbReference type="InterPro" id="IPR002889">
    <property type="entry name" value="WSC_carb-bd"/>
</dbReference>
<dbReference type="GO" id="GO:0005975">
    <property type="term" value="P:carbohydrate metabolic process"/>
    <property type="evidence" value="ECO:0007669"/>
    <property type="project" value="InterPro"/>
</dbReference>
<dbReference type="CDD" id="cd04301">
    <property type="entry name" value="NAT_SF"/>
    <property type="match status" value="1"/>
</dbReference>
<dbReference type="PANTHER" id="PTHR10963">
    <property type="entry name" value="GLYCOSYL HYDROLASE-RELATED"/>
    <property type="match status" value="1"/>
</dbReference>
<evidence type="ECO:0000259" key="3">
    <source>
        <dbReference type="PROSITE" id="PS51212"/>
    </source>
</evidence>
<dbReference type="Gene3D" id="3.40.630.90">
    <property type="match status" value="1"/>
</dbReference>
<name>C3Z261_BRAFL</name>
<dbReference type="STRING" id="7739.C3Z261"/>
<dbReference type="eggNOG" id="ENOG502QRX5">
    <property type="taxonomic scope" value="Eukaryota"/>
</dbReference>
<dbReference type="SUPFAM" id="SSF49899">
    <property type="entry name" value="Concanavalin A-like lectins/glucanases"/>
    <property type="match status" value="1"/>
</dbReference>
<dbReference type="Gene3D" id="3.40.630.30">
    <property type="match status" value="1"/>
</dbReference>
<feature type="domain" description="WSC" evidence="3">
    <location>
        <begin position="434"/>
        <end position="522"/>
    </location>
</feature>
<evidence type="ECO:0008006" key="6">
    <source>
        <dbReference type="Google" id="ProtNLM"/>
    </source>
</evidence>
<dbReference type="InterPro" id="IPR000757">
    <property type="entry name" value="Beta-glucanase-like"/>
</dbReference>
<dbReference type="PROSITE" id="PS51186">
    <property type="entry name" value="GNAT"/>
    <property type="match status" value="1"/>
</dbReference>
<dbReference type="Gene3D" id="2.60.120.200">
    <property type="match status" value="2"/>
</dbReference>